<dbReference type="CDD" id="cd01347">
    <property type="entry name" value="ligand_gated_channel"/>
    <property type="match status" value="1"/>
</dbReference>
<dbReference type="SUPFAM" id="SSF56935">
    <property type="entry name" value="Porins"/>
    <property type="match status" value="1"/>
</dbReference>
<evidence type="ECO:0000256" key="10">
    <source>
        <dbReference type="ARBA" id="ARBA00023237"/>
    </source>
</evidence>
<dbReference type="Gene3D" id="2.40.170.20">
    <property type="entry name" value="TonB-dependent receptor, beta-barrel domain"/>
    <property type="match status" value="1"/>
</dbReference>
<keyword evidence="10 11" id="KW-0998">Cell outer membrane</keyword>
<evidence type="ECO:0000259" key="14">
    <source>
        <dbReference type="Pfam" id="PF00593"/>
    </source>
</evidence>
<keyword evidence="16" id="KW-0675">Receptor</keyword>
<feature type="chain" id="PRO_5045483823" evidence="13">
    <location>
        <begin position="27"/>
        <end position="736"/>
    </location>
</feature>
<evidence type="ECO:0000256" key="8">
    <source>
        <dbReference type="ARBA" id="ARBA00023077"/>
    </source>
</evidence>
<evidence type="ECO:0000256" key="5">
    <source>
        <dbReference type="ARBA" id="ARBA00022692"/>
    </source>
</evidence>
<evidence type="ECO:0000256" key="4">
    <source>
        <dbReference type="ARBA" id="ARBA00022496"/>
    </source>
</evidence>
<dbReference type="InterPro" id="IPR000531">
    <property type="entry name" value="Beta-barrel_TonB"/>
</dbReference>
<dbReference type="PANTHER" id="PTHR32552">
    <property type="entry name" value="FERRICHROME IRON RECEPTOR-RELATED"/>
    <property type="match status" value="1"/>
</dbReference>
<evidence type="ECO:0000259" key="15">
    <source>
        <dbReference type="Pfam" id="PF07715"/>
    </source>
</evidence>
<evidence type="ECO:0000313" key="17">
    <source>
        <dbReference type="Proteomes" id="UP001162802"/>
    </source>
</evidence>
<reference evidence="16" key="1">
    <citation type="submission" date="2022-03" db="EMBL/GenBank/DDBJ databases">
        <title>Identification of a novel bacterium isolated from mangrove sediments.</title>
        <authorList>
            <person name="Pan X."/>
        </authorList>
    </citation>
    <scope>NUCLEOTIDE SEQUENCE</scope>
    <source>
        <strain evidence="16">B2637</strain>
    </source>
</reference>
<evidence type="ECO:0000256" key="9">
    <source>
        <dbReference type="ARBA" id="ARBA00023136"/>
    </source>
</evidence>
<evidence type="ECO:0000256" key="2">
    <source>
        <dbReference type="ARBA" id="ARBA00022448"/>
    </source>
</evidence>
<dbReference type="EMBL" id="JALHAT010000014">
    <property type="protein sequence ID" value="MCJ1960982.1"/>
    <property type="molecule type" value="Genomic_DNA"/>
</dbReference>
<keyword evidence="17" id="KW-1185">Reference proteome</keyword>
<feature type="domain" description="TonB-dependent receptor plug" evidence="15">
    <location>
        <begin position="54"/>
        <end position="168"/>
    </location>
</feature>
<keyword evidence="13" id="KW-0732">Signal</keyword>
<organism evidence="16 17">
    <name type="scientific">Novosphingobium mangrovi</name>
    <name type="common">ex Hu et al. 2023</name>
    <dbReference type="NCBI Taxonomy" id="2930094"/>
    <lineage>
        <taxon>Bacteria</taxon>
        <taxon>Pseudomonadati</taxon>
        <taxon>Pseudomonadota</taxon>
        <taxon>Alphaproteobacteria</taxon>
        <taxon>Sphingomonadales</taxon>
        <taxon>Sphingomonadaceae</taxon>
        <taxon>Novosphingobium</taxon>
    </lineage>
</organism>
<comment type="caution">
    <text evidence="16">The sequence shown here is derived from an EMBL/GenBank/DDBJ whole genome shotgun (WGS) entry which is preliminary data.</text>
</comment>
<gene>
    <name evidence="16" type="ORF">MTR65_09850</name>
</gene>
<evidence type="ECO:0000256" key="6">
    <source>
        <dbReference type="ARBA" id="ARBA00023004"/>
    </source>
</evidence>
<dbReference type="InterPro" id="IPR039426">
    <property type="entry name" value="TonB-dep_rcpt-like"/>
</dbReference>
<proteinExistence type="inferred from homology"/>
<protein>
    <submittedName>
        <fullName evidence="16">TonB-dependent receptor</fullName>
    </submittedName>
</protein>
<evidence type="ECO:0000256" key="3">
    <source>
        <dbReference type="ARBA" id="ARBA00022452"/>
    </source>
</evidence>
<evidence type="ECO:0000256" key="12">
    <source>
        <dbReference type="RuleBase" id="RU003357"/>
    </source>
</evidence>
<keyword evidence="8 12" id="KW-0798">TonB box</keyword>
<keyword evidence="2 11" id="KW-0813">Transport</keyword>
<comment type="subcellular location">
    <subcellularLocation>
        <location evidence="1 11">Cell outer membrane</location>
        <topology evidence="1 11">Multi-pass membrane protein</topology>
    </subcellularLocation>
</comment>
<feature type="signal peptide" evidence="13">
    <location>
        <begin position="1"/>
        <end position="26"/>
    </location>
</feature>
<evidence type="ECO:0000256" key="13">
    <source>
        <dbReference type="SAM" id="SignalP"/>
    </source>
</evidence>
<dbReference type="PANTHER" id="PTHR32552:SF81">
    <property type="entry name" value="TONB-DEPENDENT OUTER MEMBRANE RECEPTOR"/>
    <property type="match status" value="1"/>
</dbReference>
<keyword evidence="6" id="KW-0408">Iron</keyword>
<dbReference type="RefSeq" id="WP_243799628.1">
    <property type="nucleotide sequence ID" value="NZ_JALHAT010000014.1"/>
</dbReference>
<name>A0ABT0ACR4_9SPHN</name>
<keyword evidence="7" id="KW-0406">Ion transport</keyword>
<dbReference type="InterPro" id="IPR012910">
    <property type="entry name" value="Plug_dom"/>
</dbReference>
<dbReference type="Pfam" id="PF00593">
    <property type="entry name" value="TonB_dep_Rec_b-barrel"/>
    <property type="match status" value="1"/>
</dbReference>
<keyword evidence="3 11" id="KW-1134">Transmembrane beta strand</keyword>
<keyword evidence="4" id="KW-0410">Iron transport</keyword>
<evidence type="ECO:0000256" key="11">
    <source>
        <dbReference type="PROSITE-ProRule" id="PRU01360"/>
    </source>
</evidence>
<evidence type="ECO:0000313" key="16">
    <source>
        <dbReference type="EMBL" id="MCJ1960982.1"/>
    </source>
</evidence>
<dbReference type="PROSITE" id="PS52016">
    <property type="entry name" value="TONB_DEPENDENT_REC_3"/>
    <property type="match status" value="1"/>
</dbReference>
<feature type="domain" description="TonB-dependent receptor-like beta-barrel" evidence="14">
    <location>
        <begin position="308"/>
        <end position="700"/>
    </location>
</feature>
<dbReference type="Pfam" id="PF07715">
    <property type="entry name" value="Plug"/>
    <property type="match status" value="1"/>
</dbReference>
<evidence type="ECO:0000256" key="7">
    <source>
        <dbReference type="ARBA" id="ARBA00023065"/>
    </source>
</evidence>
<sequence>MQFREWLVGMSVAASPLLMVPASAQAQTSADEGGELAASGGEIVVTAQKREEKLRDVPVSISVIGGNAIERTGAPALADYASYVPGLAVNSGGSPGQAQIILRGINTGGAIGASALVATYLDDTPVGSSSNYARASTFALDLMPYDLKQLEVLRGPQGTLYGAGAMGGLLKYTLQEADTYDYQVRGGALVEYTDGASAATRGARGLVNIPVVEGVLGVRASGFYQKNAGWIDNVGTGVEDYNSSTQKGGRIAATFRPSDRLEIRGSALLQDVDANGISAVTLARETLAPAYEGYANSTQLPELFAQKLRYYAVTADWDLGFASVTNAASWSRTRNRQYLDATDLYGAYAPFVGAEAGAPTPFTLDVRLAKFTEELRMASNSGGAIDWMVGGFYTSEHVRNAQLVEAVAQDGGALAGVPDMADIYSPSSFREYAGFANVTWNVVPALYLTGGLRYSRNEQHYEQYYSGVLMGGEGSTVLDSDDNVLTWLATARYALDARSNIYLRAASGYRAGGPNAPILGNPDSYASDTLINYEAGYKGTLLDDRLDIELSAFYIDWKDIQVQILSETGTTYIGNGGKASSRGFEASVGFRLTPDLKLGANTSFTDAHFDEPVASLFAQDGDRLPLSPRWTAAATLDYSRALNRHNTLTAGLAYRYRGASLTHAESNTANVLTMKAQNVVDAHLGLTVDALSLRLYARNLFNDMSYSGLYNQYNATRPSFIPIQSRTIGLSVDAAF</sequence>
<evidence type="ECO:0000256" key="1">
    <source>
        <dbReference type="ARBA" id="ARBA00004571"/>
    </source>
</evidence>
<keyword evidence="5 11" id="KW-0812">Transmembrane</keyword>
<dbReference type="InterPro" id="IPR036942">
    <property type="entry name" value="Beta-barrel_TonB_sf"/>
</dbReference>
<accession>A0ABT0ACR4</accession>
<dbReference type="Proteomes" id="UP001162802">
    <property type="component" value="Unassembled WGS sequence"/>
</dbReference>
<keyword evidence="9 11" id="KW-0472">Membrane</keyword>
<comment type="similarity">
    <text evidence="11 12">Belongs to the TonB-dependent receptor family.</text>
</comment>